<protein>
    <submittedName>
        <fullName evidence="1">Uncharacterized protein</fullName>
    </submittedName>
</protein>
<dbReference type="EMBL" id="CM037152">
    <property type="protein sequence ID" value="KAH7834875.1"/>
    <property type="molecule type" value="Genomic_DNA"/>
</dbReference>
<gene>
    <name evidence="1" type="ORF">Vadar_020542</name>
</gene>
<organism evidence="1 2">
    <name type="scientific">Vaccinium darrowii</name>
    <dbReference type="NCBI Taxonomy" id="229202"/>
    <lineage>
        <taxon>Eukaryota</taxon>
        <taxon>Viridiplantae</taxon>
        <taxon>Streptophyta</taxon>
        <taxon>Embryophyta</taxon>
        <taxon>Tracheophyta</taxon>
        <taxon>Spermatophyta</taxon>
        <taxon>Magnoliopsida</taxon>
        <taxon>eudicotyledons</taxon>
        <taxon>Gunneridae</taxon>
        <taxon>Pentapetalae</taxon>
        <taxon>asterids</taxon>
        <taxon>Ericales</taxon>
        <taxon>Ericaceae</taxon>
        <taxon>Vaccinioideae</taxon>
        <taxon>Vaccinieae</taxon>
        <taxon>Vaccinium</taxon>
    </lineage>
</organism>
<keyword evidence="2" id="KW-1185">Reference proteome</keyword>
<dbReference type="Proteomes" id="UP000828048">
    <property type="component" value="Chromosome 2"/>
</dbReference>
<evidence type="ECO:0000313" key="1">
    <source>
        <dbReference type="EMBL" id="KAH7834875.1"/>
    </source>
</evidence>
<reference evidence="1 2" key="1">
    <citation type="journal article" date="2021" name="Hortic Res">
        <title>High-quality reference genome and annotation aids understanding of berry development for evergreen blueberry (Vaccinium darrowii).</title>
        <authorList>
            <person name="Yu J."/>
            <person name="Hulse-Kemp A.M."/>
            <person name="Babiker E."/>
            <person name="Staton M."/>
        </authorList>
    </citation>
    <scope>NUCLEOTIDE SEQUENCE [LARGE SCALE GENOMIC DNA]</scope>
    <source>
        <strain evidence="2">cv. NJ 8807/NJ 8810</strain>
        <tissue evidence="1">Young leaf</tissue>
    </source>
</reference>
<comment type="caution">
    <text evidence="1">The sequence shown here is derived from an EMBL/GenBank/DDBJ whole genome shotgun (WGS) entry which is preliminary data.</text>
</comment>
<name>A0ACB7X2W8_9ERIC</name>
<proteinExistence type="predicted"/>
<sequence>MFKVLSYSFMPCPNFLKPRASFKVQKDAIGTRTLLNVQKDAIVCGTRTKVARNPNMERLPNNYLFPEIEARQLEHEKKYPDAQVISLGIGDTTEPIPDVITKTMSDYALSLSTLEGYSGYGAEQGNKALRLAIAQKLYPDLAVKDTEVFVSDGSQCDISRIQLLLGSKVTVAVQDPSFPAYIDSSVIIGQASDLQPTTGKYQNIEYMKCVPQNNFFPDLSNASRTDVIFFCSPNNPTGHAASREQLEQLVEFARENGSIIVYDTAYAAYITDKSPRSIYEIPGAREVAIEVSSFSKSAGFTGVRLGWTVVPEELLYSDGFPVVHDYNRIMCTCFNGASNIAQAGGLECLSTEGVRALCSKVDYYKENAQILLDTFSSLGLKAYGGVNAPYVWVHFPGRRSWDVFSEILQKTDIITVPGCGFGPGGEEFIRVGAFGHRETILEASTRLKSLFL</sequence>
<accession>A0ACB7X2W8</accession>
<evidence type="ECO:0000313" key="2">
    <source>
        <dbReference type="Proteomes" id="UP000828048"/>
    </source>
</evidence>